<sequence>MAIDFEDAAHGLEADNNCGIVARLLVGESDEEEEEEEEEEEGDGFDAFIGLKPAVAGGCEVLFGEHFGLVGVYLFNTSTPTSKATSLETPAFDLPGILQAVKSDVLTCQRAAFPLDAWVQLPPWI</sequence>
<dbReference type="VEuPathDB" id="FungiDB:NEUTE1DRAFT_134855"/>
<dbReference type="AlphaFoldDB" id="F8MET9"/>
<dbReference type="EMBL" id="GL891302">
    <property type="protein sequence ID" value="EGO60863.1"/>
    <property type="molecule type" value="Genomic_DNA"/>
</dbReference>
<proteinExistence type="predicted"/>
<name>F8MET9_NEUT8</name>
<evidence type="ECO:0000313" key="2">
    <source>
        <dbReference type="Proteomes" id="UP000008065"/>
    </source>
</evidence>
<reference evidence="2" key="1">
    <citation type="journal article" date="2011" name="Genetics">
        <title>Massive changes in genome architecture accompany the transition to self-fertility in the filamentous fungus Neurospora tetrasperma.</title>
        <authorList>
            <person name="Ellison C.E."/>
            <person name="Stajich J.E."/>
            <person name="Jacobson D.J."/>
            <person name="Natvig D.O."/>
            <person name="Lapidus A."/>
            <person name="Foster B."/>
            <person name="Aerts A."/>
            <person name="Riley R."/>
            <person name="Lindquist E.A."/>
            <person name="Grigoriev I.V."/>
            <person name="Taylor J.W."/>
        </authorList>
    </citation>
    <scope>NUCLEOTIDE SEQUENCE [LARGE SCALE GENOMIC DNA]</scope>
    <source>
        <strain evidence="2">FGSC 2508 / P0657</strain>
    </source>
</reference>
<evidence type="ECO:0000313" key="1">
    <source>
        <dbReference type="EMBL" id="EGO60863.1"/>
    </source>
</evidence>
<dbReference type="HOGENOM" id="CLU_1993242_0_0_1"/>
<gene>
    <name evidence="1" type="ORF">NEUTE1DRAFT_134855</name>
</gene>
<dbReference type="RefSeq" id="XP_009848048.1">
    <property type="nucleotide sequence ID" value="XM_009849746.1"/>
</dbReference>
<dbReference type="KEGG" id="nte:NEUTE1DRAFT134855"/>
<dbReference type="Proteomes" id="UP000008065">
    <property type="component" value="Unassembled WGS sequence"/>
</dbReference>
<dbReference type="GeneID" id="20825847"/>
<accession>F8MET9</accession>
<organism evidence="1 2">
    <name type="scientific">Neurospora tetrasperma (strain FGSC 2508 / ATCC MYA-4615 / P0657)</name>
    <dbReference type="NCBI Taxonomy" id="510951"/>
    <lineage>
        <taxon>Eukaryota</taxon>
        <taxon>Fungi</taxon>
        <taxon>Dikarya</taxon>
        <taxon>Ascomycota</taxon>
        <taxon>Pezizomycotina</taxon>
        <taxon>Sordariomycetes</taxon>
        <taxon>Sordariomycetidae</taxon>
        <taxon>Sordariales</taxon>
        <taxon>Sordariaceae</taxon>
        <taxon>Neurospora</taxon>
    </lineage>
</organism>
<keyword evidence="2" id="KW-1185">Reference proteome</keyword>
<protein>
    <submittedName>
        <fullName evidence="1">Uncharacterized protein</fullName>
    </submittedName>
</protein>